<gene>
    <name evidence="8" type="primary">minD2</name>
    <name evidence="8" type="ORF">FIV01_04895</name>
</gene>
<evidence type="ECO:0000256" key="3">
    <source>
        <dbReference type="ARBA" id="ARBA00022840"/>
    </source>
</evidence>
<dbReference type="Gene3D" id="3.40.50.300">
    <property type="entry name" value="P-loop containing nucleotide triphosphate hydrolases"/>
    <property type="match status" value="1"/>
</dbReference>
<accession>A0A5P9CHF2</accession>
<dbReference type="EMBL" id="CP045350">
    <property type="protein sequence ID" value="QFT25758.1"/>
    <property type="molecule type" value="Genomic_DNA"/>
</dbReference>
<dbReference type="AlphaFoldDB" id="A0A5P9CHF2"/>
<dbReference type="GO" id="GO:0016887">
    <property type="term" value="F:ATP hydrolysis activity"/>
    <property type="evidence" value="ECO:0007669"/>
    <property type="project" value="UniProtKB-UniRule"/>
</dbReference>
<evidence type="ECO:0000313" key="9">
    <source>
        <dbReference type="Proteomes" id="UP000326936"/>
    </source>
</evidence>
<comment type="similarity">
    <text evidence="6 7">Belongs to the Mrp/NBP35 ATP-binding proteins family.</text>
</comment>
<dbReference type="FunFam" id="3.40.50.300:FF:000418">
    <property type="entry name" value="Iron-sulfur cluster carrier protein"/>
    <property type="match status" value="1"/>
</dbReference>
<evidence type="ECO:0000313" key="8">
    <source>
        <dbReference type="EMBL" id="QFT25758.1"/>
    </source>
</evidence>
<comment type="function">
    <text evidence="7">Binds and transfers iron-sulfur (Fe-S) clusters to target apoproteins. Can hydrolyze ATP.</text>
</comment>
<protein>
    <recommendedName>
        <fullName evidence="7">Iron-sulfur cluster carrier protein</fullName>
    </recommendedName>
</protein>
<dbReference type="InterPro" id="IPR019591">
    <property type="entry name" value="Mrp/NBP35_ATP-bd"/>
</dbReference>
<evidence type="ECO:0000256" key="7">
    <source>
        <dbReference type="HAMAP-Rule" id="MF_02040"/>
    </source>
</evidence>
<dbReference type="InterPro" id="IPR000808">
    <property type="entry name" value="Mrp-like_CS"/>
</dbReference>
<dbReference type="Proteomes" id="UP000326936">
    <property type="component" value="Chromosome"/>
</dbReference>
<dbReference type="PANTHER" id="PTHR42961:SF2">
    <property type="entry name" value="IRON-SULFUR PROTEIN NUBPL"/>
    <property type="match status" value="1"/>
</dbReference>
<evidence type="ECO:0000256" key="1">
    <source>
        <dbReference type="ARBA" id="ARBA00022723"/>
    </source>
</evidence>
<dbReference type="Pfam" id="PF10609">
    <property type="entry name" value="ParA"/>
    <property type="match status" value="1"/>
</dbReference>
<dbReference type="PROSITE" id="PS01215">
    <property type="entry name" value="MRP"/>
    <property type="match status" value="1"/>
</dbReference>
<reference evidence="8 9" key="1">
    <citation type="submission" date="2019-10" db="EMBL/GenBank/DDBJ databases">
        <title>Complete genome sequence of Vibrio sp. strain THAF100, isolated from non-filtered water from the water column of tank 6 of a marine aquarium containing stony-coral fragments. Water maintained at 26 degree C.</title>
        <authorList>
            <person name="Ruckert C."/>
            <person name="Franco A."/>
            <person name="Kalinowski J."/>
            <person name="Glaeser S."/>
        </authorList>
    </citation>
    <scope>NUCLEOTIDE SEQUENCE [LARGE SCALE GENOMIC DNA]</scope>
    <source>
        <strain evidence="8 9">THAF100</strain>
    </source>
</reference>
<keyword evidence="3 7" id="KW-0067">ATP-binding</keyword>
<dbReference type="CDD" id="cd02037">
    <property type="entry name" value="Mrp_NBP35"/>
    <property type="match status" value="1"/>
</dbReference>
<comment type="subunit">
    <text evidence="7">Homodimer.</text>
</comment>
<keyword evidence="9" id="KW-1185">Reference proteome</keyword>
<evidence type="ECO:0000256" key="4">
    <source>
        <dbReference type="ARBA" id="ARBA00023004"/>
    </source>
</evidence>
<evidence type="ECO:0000256" key="2">
    <source>
        <dbReference type="ARBA" id="ARBA00022741"/>
    </source>
</evidence>
<feature type="binding site" evidence="7">
    <location>
        <begin position="102"/>
        <end position="109"/>
    </location>
    <ligand>
        <name>ATP</name>
        <dbReference type="ChEBI" id="CHEBI:30616"/>
    </ligand>
</feature>
<dbReference type="PANTHER" id="PTHR42961">
    <property type="entry name" value="IRON-SULFUR PROTEIN NUBPL"/>
    <property type="match status" value="1"/>
</dbReference>
<keyword evidence="1 7" id="KW-0479">Metal-binding</keyword>
<dbReference type="GO" id="GO:0005829">
    <property type="term" value="C:cytosol"/>
    <property type="evidence" value="ECO:0007669"/>
    <property type="project" value="TreeGrafter"/>
</dbReference>
<dbReference type="OrthoDB" id="9809679at2"/>
<keyword evidence="5 7" id="KW-0411">Iron-sulfur</keyword>
<dbReference type="RefSeq" id="WP_152429992.1">
    <property type="nucleotide sequence ID" value="NZ_CBCSDK010000023.1"/>
</dbReference>
<evidence type="ECO:0000256" key="5">
    <source>
        <dbReference type="ARBA" id="ARBA00023014"/>
    </source>
</evidence>
<dbReference type="KEGG" id="vaq:FIV01_04895"/>
<name>A0A5P9CHF2_9VIBR</name>
<keyword evidence="7" id="KW-0378">Hydrolase</keyword>
<dbReference type="GO" id="GO:0005524">
    <property type="term" value="F:ATP binding"/>
    <property type="evidence" value="ECO:0007669"/>
    <property type="project" value="UniProtKB-UniRule"/>
</dbReference>
<proteinExistence type="inferred from homology"/>
<dbReference type="HAMAP" id="MF_02040">
    <property type="entry name" value="Mrp_NBP35"/>
    <property type="match status" value="1"/>
</dbReference>
<organism evidence="8 9">
    <name type="scientific">Vibrio aquimaris</name>
    <dbReference type="NCBI Taxonomy" id="2587862"/>
    <lineage>
        <taxon>Bacteria</taxon>
        <taxon>Pseudomonadati</taxon>
        <taxon>Pseudomonadota</taxon>
        <taxon>Gammaproteobacteria</taxon>
        <taxon>Vibrionales</taxon>
        <taxon>Vibrionaceae</taxon>
        <taxon>Vibrio</taxon>
    </lineage>
</organism>
<keyword evidence="4 7" id="KW-0408">Iron</keyword>
<dbReference type="InterPro" id="IPR027417">
    <property type="entry name" value="P-loop_NTPase"/>
</dbReference>
<dbReference type="InterPro" id="IPR033756">
    <property type="entry name" value="YlxH/NBP35"/>
</dbReference>
<dbReference type="GO" id="GO:0046872">
    <property type="term" value="F:metal ion binding"/>
    <property type="evidence" value="ECO:0007669"/>
    <property type="project" value="UniProtKB-KW"/>
</dbReference>
<dbReference type="GO" id="GO:0140663">
    <property type="term" value="F:ATP-dependent FeS chaperone activity"/>
    <property type="evidence" value="ECO:0007669"/>
    <property type="project" value="InterPro"/>
</dbReference>
<dbReference type="SUPFAM" id="SSF52540">
    <property type="entry name" value="P-loop containing nucleoside triphosphate hydrolases"/>
    <property type="match status" value="1"/>
</dbReference>
<evidence type="ECO:0000256" key="6">
    <source>
        <dbReference type="ARBA" id="ARBA00024036"/>
    </source>
</evidence>
<dbReference type="NCBIfam" id="NF008669">
    <property type="entry name" value="PRK11670.1"/>
    <property type="match status" value="1"/>
</dbReference>
<sequence length="357" mass="38433">MRQLSNKEELCHWLNQFEHPSLTQEWASVPGMVSVSATKLTVSIPFAASSLVESLSSWVESQHCNGQIAPVEYEIIVQPKALQTHVSHEISGVKNIIAVTSAKGGVGKSTTAVNLALAIAQSGVKVGLLDADIYGPSVPLMIGQQGASPQVKDDKWMQPILAHGIYTHSIGYLVSKDEAAIWRGPMASKALAQLLNETEWPELDYLVIDMPPGTGDIQLTLAQQVPVTGAVIITTPQDLALADARKGAAMFEKVQVPVIGLVENMSYHICSHCGGKEAIFGVGGAQKMASEFGLDLLAQIPLHISLREDTDNGCPSVVARPDSEQAADYIQLAESVCARMYWHGKEKPQSIQFTMLD</sequence>
<dbReference type="InterPro" id="IPR044304">
    <property type="entry name" value="NUBPL-like"/>
</dbReference>
<dbReference type="GO" id="GO:0016226">
    <property type="term" value="P:iron-sulfur cluster assembly"/>
    <property type="evidence" value="ECO:0007669"/>
    <property type="project" value="InterPro"/>
</dbReference>
<keyword evidence="2 7" id="KW-0547">Nucleotide-binding</keyword>
<dbReference type="GO" id="GO:0051539">
    <property type="term" value="F:4 iron, 4 sulfur cluster binding"/>
    <property type="evidence" value="ECO:0007669"/>
    <property type="project" value="TreeGrafter"/>
</dbReference>